<keyword evidence="3" id="KW-1185">Reference proteome</keyword>
<dbReference type="RefSeq" id="WP_156877932.1">
    <property type="nucleotide sequence ID" value="NZ_CP013107.1"/>
</dbReference>
<evidence type="ECO:0000313" key="1">
    <source>
        <dbReference type="EMBL" id="APG91250.1"/>
    </source>
</evidence>
<organism evidence="1 3">
    <name type="scientific">Sinorhizobium americanum</name>
    <dbReference type="NCBI Taxonomy" id="194963"/>
    <lineage>
        <taxon>Bacteria</taxon>
        <taxon>Pseudomonadati</taxon>
        <taxon>Pseudomonadota</taxon>
        <taxon>Alphaproteobacteria</taxon>
        <taxon>Hyphomicrobiales</taxon>
        <taxon>Rhizobiaceae</taxon>
        <taxon>Sinorhizobium/Ensifer group</taxon>
        <taxon>Sinorhizobium</taxon>
    </lineage>
</organism>
<dbReference type="EMBL" id="SLVU01000008">
    <property type="protein sequence ID" value="TCN30442.1"/>
    <property type="molecule type" value="Genomic_DNA"/>
</dbReference>
<dbReference type="STRING" id="194963.SAMCFNEI73_Ch1963"/>
<dbReference type="EMBL" id="CP013107">
    <property type="protein sequence ID" value="APG91250.1"/>
    <property type="molecule type" value="Genomic_DNA"/>
</dbReference>
<sequence>MKTVLPKVVGDTPRRSLIEHANILRFIVDSGIFGVSLARTFAYKPLLA</sequence>
<evidence type="ECO:0000313" key="3">
    <source>
        <dbReference type="Proteomes" id="UP000182306"/>
    </source>
</evidence>
<dbReference type="OrthoDB" id="9954496at2"/>
<protein>
    <submittedName>
        <fullName evidence="1">Uncharacterized protein</fullName>
    </submittedName>
</protein>
<proteinExistence type="predicted"/>
<dbReference type="Proteomes" id="UP000295043">
    <property type="component" value="Unassembled WGS sequence"/>
</dbReference>
<evidence type="ECO:0000313" key="2">
    <source>
        <dbReference type="EMBL" id="TCN30442.1"/>
    </source>
</evidence>
<evidence type="ECO:0000313" key="4">
    <source>
        <dbReference type="Proteomes" id="UP000295043"/>
    </source>
</evidence>
<accession>A0A1L3LMB8</accession>
<name>A0A1L3LMB8_9HYPH</name>
<dbReference type="AlphaFoldDB" id="A0A1L3LMB8"/>
<gene>
    <name evidence="2" type="ORF">EV184_108322</name>
    <name evidence="1" type="ORF">SAMCFNEI73_Ch1963</name>
</gene>
<reference evidence="2 4" key="2">
    <citation type="submission" date="2019-03" db="EMBL/GenBank/DDBJ databases">
        <title>Genomic Encyclopedia of Type Strains, Phase IV (KMG-V): Genome sequencing to study the core and pangenomes of soil and plant-associated prokaryotes.</title>
        <authorList>
            <person name="Whitman W."/>
        </authorList>
    </citation>
    <scope>NUCLEOTIDE SEQUENCE [LARGE SCALE GENOMIC DNA]</scope>
    <source>
        <strain evidence="2 4">23C40</strain>
    </source>
</reference>
<dbReference type="Proteomes" id="UP000182306">
    <property type="component" value="Chromosome"/>
</dbReference>
<dbReference type="KEGG" id="same:SAMCFNEI73_Ch1963"/>
<reference evidence="1 3" key="1">
    <citation type="submission" date="2015-10" db="EMBL/GenBank/DDBJ databases">
        <title>Genomic differences between typical nodule nitrogen-fixing rhizobial strains and those coming from bean seeds.</title>
        <authorList>
            <person name="Peralta H."/>
            <person name="Aguilar-Vera A."/>
            <person name="Diaz R."/>
            <person name="Mora Y."/>
            <person name="Martinez-Batallar G."/>
            <person name="Salazar E."/>
            <person name="Vargas-Lagunas C."/>
            <person name="Encarnacion S."/>
            <person name="Girard L."/>
            <person name="Mora J."/>
        </authorList>
    </citation>
    <scope>NUCLEOTIDE SEQUENCE [LARGE SCALE GENOMIC DNA]</scope>
    <source>
        <strain evidence="1 3">CFNEI 73</strain>
    </source>
</reference>